<evidence type="ECO:0000313" key="12">
    <source>
        <dbReference type="WBParaSite" id="TREG1_84930.1"/>
    </source>
</evidence>
<feature type="domain" description="Cadherin" evidence="10">
    <location>
        <begin position="740"/>
        <end position="888"/>
    </location>
</feature>
<keyword evidence="2 8" id="KW-0812">Transmembrane</keyword>
<dbReference type="PANTHER" id="PTHR24026">
    <property type="entry name" value="FAT ATYPICAL CADHERIN-RELATED"/>
    <property type="match status" value="1"/>
</dbReference>
<evidence type="ECO:0000256" key="7">
    <source>
        <dbReference type="PROSITE-ProRule" id="PRU00043"/>
    </source>
</evidence>
<dbReference type="GO" id="GO:0005886">
    <property type="term" value="C:plasma membrane"/>
    <property type="evidence" value="ECO:0007669"/>
    <property type="project" value="InterPro"/>
</dbReference>
<comment type="subcellular location">
    <subcellularLocation>
        <location evidence="1">Membrane</location>
    </subcellularLocation>
</comment>
<evidence type="ECO:0000256" key="1">
    <source>
        <dbReference type="ARBA" id="ARBA00004370"/>
    </source>
</evidence>
<dbReference type="SUPFAM" id="SSF49313">
    <property type="entry name" value="Cadherin-like"/>
    <property type="match status" value="5"/>
</dbReference>
<accession>A0AA85KB40</accession>
<feature type="signal peptide" evidence="9">
    <location>
        <begin position="1"/>
        <end position="19"/>
    </location>
</feature>
<name>A0AA85KB40_TRIRE</name>
<dbReference type="InterPro" id="IPR002126">
    <property type="entry name" value="Cadherin-like_dom"/>
</dbReference>
<keyword evidence="5 8" id="KW-1133">Transmembrane helix</keyword>
<sequence>MFFAILLFISCVNVMESTGNSVVIDVIEDARAGTVIIDNLEHRFPSFNTGEFKQHYIAIGNPSSPGINNLEIRHHRFDGSVQLVVKDGHSGPDREELCGNRESHSDSQTPFCDIPLIILHGKRHEPSYGKLTLRILDRNDNSPVFTKKEAVELRIPESIENFETVGSNVMRPSHMLHSNSKPNGVNPTSLELPKAHDIDLPENGVKTYRLTTVSGHEVDKSLFNLVVSTENEKIGNGQPVPSLRIVGLLDREKQDEYWFHLLAIDGGNPQRTGTQSVHLVVTDINDNIPKFRKPIYHFPTFVSSADLYGHIGSQEFLKISETQAPGTPIVTLVADDEDRDLNGQITYRLKEPLSNDQNAASFQWFSLENKNGSAILKVAKKMDADDRHGSTWFDLNREHSGRLVKLVVEAVDAGSPSLTGSIELFVLVENVNDNKPVISVQYTQPYQTESEVHSSIKTNIVGSMVENQNEQLTVAHLTVEDGDIIQSNAGTISNTQDVHCETNDTRFVLDKVSNLNYGDRTEGYGMNFADFGSPLLFYKMSSLKSIDREAKPWVFVKVICVDQVQVSYTLNAYQSIGKSIQPNRLTGSTTVTIKVLDINDNVPRFTQRNYRFSVFETPSILMNSIKDIFDDHSKVEVGRIKADDQDEGINSEVSYSLLSGETDAFKIDENTGILWRTGFIDREKISQIELIVEAKDHGNPTLSSTALIRVDILDVNDNPPYWIMSSSDDKENDIRRGGPEDGVYYFSLNEDAPIGSIVGTVKAVDTDGVAESEMIEQIMEKQSPSKMQKVSANNSPGTSSIVYQLENEGDGKIFSVNPRNGDIRLNQQLDREVRAHYEFRAFAIDGASTAAKSLPDSAHLTHKWKHQYTATATVIITVLDINDNPPIFETPLSGQEFHIEPGSSMATAGTTLFTAKAHDPDVGDNSIVRYSLDNNGYGLVEIDPTTGVCYFRETVQHALMNKLIASNEIPISGRSSNYLHSGNLISSENTITNRAHELHSFTLGLTIIARDLGSPHSLNNSRTVKLVWTSEAQLKALSSSTNELLDRGVFGASSGFLSDSRISIDKLIIPLIIGAILLILIIFLILFGIFRCRKQANKTSPSNKQIFINASYPSKFNKANSRISKDSINRINHNDADQSYWCLCINKHSGGQSKRRLSKQERIEEWKKSIQILDHTTNSNFTMNSKNDPNNSHNDYIVNNYGEFDTRNRENSEKLMTRIRNTQAEVSLKACLPDCVPSIVGGQSEQTWNRQDERINFKWNELQSFYPDGVRKPRLPNKSLTRTFSDDSMANIRQFDVGYTALCAYPNSPYNRSQFIPIQPDTNMDSYYTDDRIAKHPIFSPYLNRKSQIPSNRTNTFNASKLVPHSTVTMTLQQPSSLSNGVTILPPGSCFESTSYYSPLGINNTCHISNASVQPIISSYDIGRNLNEWSDKYEDFETDKELAILSKATEKSRHGWKPKLADAYAENSFV</sequence>
<keyword evidence="11" id="KW-1185">Reference proteome</keyword>
<dbReference type="WBParaSite" id="TREG1_84930.1">
    <property type="protein sequence ID" value="TREG1_84930.1"/>
    <property type="gene ID" value="TREG1_84930"/>
</dbReference>
<feature type="chain" id="PRO_5044704939" description="Cadherin domain-containing protein" evidence="9">
    <location>
        <begin position="20"/>
        <end position="1470"/>
    </location>
</feature>
<keyword evidence="6 8" id="KW-0472">Membrane</keyword>
<dbReference type="InterPro" id="IPR020894">
    <property type="entry name" value="Cadherin_CS"/>
</dbReference>
<protein>
    <recommendedName>
        <fullName evidence="10">Cadherin domain-containing protein</fullName>
    </recommendedName>
</protein>
<dbReference type="Gene3D" id="2.60.40.60">
    <property type="entry name" value="Cadherins"/>
    <property type="match status" value="6"/>
</dbReference>
<evidence type="ECO:0000256" key="3">
    <source>
        <dbReference type="ARBA" id="ARBA00022737"/>
    </source>
</evidence>
<evidence type="ECO:0000256" key="5">
    <source>
        <dbReference type="ARBA" id="ARBA00022989"/>
    </source>
</evidence>
<dbReference type="PRINTS" id="PR00205">
    <property type="entry name" value="CADHERIN"/>
</dbReference>
<evidence type="ECO:0000256" key="2">
    <source>
        <dbReference type="ARBA" id="ARBA00022692"/>
    </source>
</evidence>
<dbReference type="Proteomes" id="UP000050795">
    <property type="component" value="Unassembled WGS sequence"/>
</dbReference>
<keyword evidence="9" id="KW-0732">Signal</keyword>
<dbReference type="GO" id="GO:0005509">
    <property type="term" value="F:calcium ion binding"/>
    <property type="evidence" value="ECO:0007669"/>
    <property type="project" value="UniProtKB-UniRule"/>
</dbReference>
<feature type="domain" description="Cadherin" evidence="10">
    <location>
        <begin position="319"/>
        <end position="438"/>
    </location>
</feature>
<evidence type="ECO:0000313" key="13">
    <source>
        <dbReference type="WBParaSite" id="TREG1_84930.2"/>
    </source>
</evidence>
<dbReference type="SMART" id="SM00112">
    <property type="entry name" value="CA"/>
    <property type="match status" value="5"/>
</dbReference>
<dbReference type="InterPro" id="IPR015919">
    <property type="entry name" value="Cadherin-like_sf"/>
</dbReference>
<evidence type="ECO:0000256" key="4">
    <source>
        <dbReference type="ARBA" id="ARBA00022837"/>
    </source>
</evidence>
<feature type="domain" description="Cadherin" evidence="10">
    <location>
        <begin position="195"/>
        <end position="291"/>
    </location>
</feature>
<dbReference type="CDD" id="cd11304">
    <property type="entry name" value="Cadherin_repeat"/>
    <property type="match status" value="6"/>
</dbReference>
<evidence type="ECO:0000259" key="10">
    <source>
        <dbReference type="PROSITE" id="PS50268"/>
    </source>
</evidence>
<dbReference type="FunFam" id="2.60.40.60:FF:000020">
    <property type="entry name" value="Dachsous cadherin-related 1b"/>
    <property type="match status" value="1"/>
</dbReference>
<dbReference type="WBParaSite" id="TREG1_84930.3">
    <property type="protein sequence ID" value="TREG1_84930.3"/>
    <property type="gene ID" value="TREG1_84930"/>
</dbReference>
<dbReference type="PANTHER" id="PTHR24026:SF133">
    <property type="entry name" value="CADHERIN-RELATED FAMILY MEMBER 2"/>
    <property type="match status" value="1"/>
</dbReference>
<evidence type="ECO:0000313" key="14">
    <source>
        <dbReference type="WBParaSite" id="TREG1_84930.3"/>
    </source>
</evidence>
<evidence type="ECO:0000256" key="9">
    <source>
        <dbReference type="SAM" id="SignalP"/>
    </source>
</evidence>
<reference evidence="11" key="1">
    <citation type="submission" date="2022-06" db="EMBL/GenBank/DDBJ databases">
        <authorList>
            <person name="Berger JAMES D."/>
            <person name="Berger JAMES D."/>
        </authorList>
    </citation>
    <scope>NUCLEOTIDE SEQUENCE [LARGE SCALE GENOMIC DNA]</scope>
</reference>
<proteinExistence type="predicted"/>
<keyword evidence="3" id="KW-0677">Repeat</keyword>
<feature type="domain" description="Cadherin" evidence="10">
    <location>
        <begin position="456"/>
        <end position="605"/>
    </location>
</feature>
<reference evidence="12 13" key="2">
    <citation type="submission" date="2023-11" db="UniProtKB">
        <authorList>
            <consortium name="WormBaseParasite"/>
        </authorList>
    </citation>
    <scope>IDENTIFICATION</scope>
</reference>
<evidence type="ECO:0000256" key="6">
    <source>
        <dbReference type="ARBA" id="ARBA00023136"/>
    </source>
</evidence>
<dbReference type="PROSITE" id="PS00232">
    <property type="entry name" value="CADHERIN_1"/>
    <property type="match status" value="3"/>
</dbReference>
<evidence type="ECO:0000256" key="8">
    <source>
        <dbReference type="SAM" id="Phobius"/>
    </source>
</evidence>
<dbReference type="PROSITE" id="PS50268">
    <property type="entry name" value="CADHERIN_2"/>
    <property type="match status" value="5"/>
</dbReference>
<evidence type="ECO:0000313" key="11">
    <source>
        <dbReference type="Proteomes" id="UP000050795"/>
    </source>
</evidence>
<organism evidence="11 14">
    <name type="scientific">Trichobilharzia regenti</name>
    <name type="common">Nasal bird schistosome</name>
    <dbReference type="NCBI Taxonomy" id="157069"/>
    <lineage>
        <taxon>Eukaryota</taxon>
        <taxon>Metazoa</taxon>
        <taxon>Spiralia</taxon>
        <taxon>Lophotrochozoa</taxon>
        <taxon>Platyhelminthes</taxon>
        <taxon>Trematoda</taxon>
        <taxon>Digenea</taxon>
        <taxon>Strigeidida</taxon>
        <taxon>Schistosomatoidea</taxon>
        <taxon>Schistosomatidae</taxon>
        <taxon>Trichobilharzia</taxon>
    </lineage>
</organism>
<dbReference type="Pfam" id="PF00028">
    <property type="entry name" value="Cadherin"/>
    <property type="match status" value="3"/>
</dbReference>
<feature type="transmembrane region" description="Helical" evidence="8">
    <location>
        <begin position="1067"/>
        <end position="1090"/>
    </location>
</feature>
<dbReference type="WBParaSite" id="TREG1_84930.2">
    <property type="protein sequence ID" value="TREG1_84930.2"/>
    <property type="gene ID" value="TREG1_84930"/>
</dbReference>
<feature type="domain" description="Cadherin" evidence="10">
    <location>
        <begin position="637"/>
        <end position="722"/>
    </location>
</feature>
<keyword evidence="4 7" id="KW-0106">Calcium</keyword>
<dbReference type="GO" id="GO:0007156">
    <property type="term" value="P:homophilic cell adhesion via plasma membrane adhesion molecules"/>
    <property type="evidence" value="ECO:0007669"/>
    <property type="project" value="InterPro"/>
</dbReference>